<proteinExistence type="predicted"/>
<reference evidence="3" key="1">
    <citation type="journal article" date="2019" name="Int. J. Syst. Evol. Microbiol.">
        <title>The Global Catalogue of Microorganisms (GCM) 10K type strain sequencing project: providing services to taxonomists for standard genome sequencing and annotation.</title>
        <authorList>
            <consortium name="The Broad Institute Genomics Platform"/>
            <consortium name="The Broad Institute Genome Sequencing Center for Infectious Disease"/>
            <person name="Wu L."/>
            <person name="Ma J."/>
        </authorList>
    </citation>
    <scope>NUCLEOTIDE SEQUENCE [LARGE SCALE GENOMIC DNA]</scope>
    <source>
        <strain evidence="3">JCM 15313</strain>
    </source>
</reference>
<feature type="compositionally biased region" description="Basic and acidic residues" evidence="1">
    <location>
        <begin position="50"/>
        <end position="59"/>
    </location>
</feature>
<name>A0ABP5EPD1_9ACTN</name>
<sequence length="59" mass="6311">MVGAPTAPKPNPMTNAARADHASPLPPPICVRTNAPTSANTAPPRTKLRAKAERQERER</sequence>
<feature type="region of interest" description="Disordered" evidence="1">
    <location>
        <begin position="1"/>
        <end position="59"/>
    </location>
</feature>
<protein>
    <submittedName>
        <fullName evidence="2">Uncharacterized protein</fullName>
    </submittedName>
</protein>
<dbReference type="Proteomes" id="UP001501585">
    <property type="component" value="Unassembled WGS sequence"/>
</dbReference>
<feature type="compositionally biased region" description="Polar residues" evidence="1">
    <location>
        <begin position="34"/>
        <end position="43"/>
    </location>
</feature>
<keyword evidence="3" id="KW-1185">Reference proteome</keyword>
<comment type="caution">
    <text evidence="2">The sequence shown here is derived from an EMBL/GenBank/DDBJ whole genome shotgun (WGS) entry which is preliminary data.</text>
</comment>
<gene>
    <name evidence="2" type="ORF">GCM10009799_34160</name>
</gene>
<evidence type="ECO:0000256" key="1">
    <source>
        <dbReference type="SAM" id="MobiDB-lite"/>
    </source>
</evidence>
<evidence type="ECO:0000313" key="2">
    <source>
        <dbReference type="EMBL" id="GAA2004119.1"/>
    </source>
</evidence>
<accession>A0ABP5EPD1</accession>
<dbReference type="EMBL" id="BAAAPC010000014">
    <property type="protein sequence ID" value="GAA2004119.1"/>
    <property type="molecule type" value="Genomic_DNA"/>
</dbReference>
<evidence type="ECO:0000313" key="3">
    <source>
        <dbReference type="Proteomes" id="UP001501585"/>
    </source>
</evidence>
<organism evidence="2 3">
    <name type="scientific">Nocardiopsis rhodophaea</name>
    <dbReference type="NCBI Taxonomy" id="280238"/>
    <lineage>
        <taxon>Bacteria</taxon>
        <taxon>Bacillati</taxon>
        <taxon>Actinomycetota</taxon>
        <taxon>Actinomycetes</taxon>
        <taxon>Streptosporangiales</taxon>
        <taxon>Nocardiopsidaceae</taxon>
        <taxon>Nocardiopsis</taxon>
    </lineage>
</organism>